<dbReference type="EMBL" id="JBBPBM010000008">
    <property type="protein sequence ID" value="KAK8571793.1"/>
    <property type="molecule type" value="Genomic_DNA"/>
</dbReference>
<comment type="caution">
    <text evidence="4">The sequence shown here is derived from an EMBL/GenBank/DDBJ whole genome shotgun (WGS) entry which is preliminary data.</text>
</comment>
<organism evidence="4 5">
    <name type="scientific">Hibiscus sabdariffa</name>
    <name type="common">roselle</name>
    <dbReference type="NCBI Taxonomy" id="183260"/>
    <lineage>
        <taxon>Eukaryota</taxon>
        <taxon>Viridiplantae</taxon>
        <taxon>Streptophyta</taxon>
        <taxon>Embryophyta</taxon>
        <taxon>Tracheophyta</taxon>
        <taxon>Spermatophyta</taxon>
        <taxon>Magnoliopsida</taxon>
        <taxon>eudicotyledons</taxon>
        <taxon>Gunneridae</taxon>
        <taxon>Pentapetalae</taxon>
        <taxon>rosids</taxon>
        <taxon>malvids</taxon>
        <taxon>Malvales</taxon>
        <taxon>Malvaceae</taxon>
        <taxon>Malvoideae</taxon>
        <taxon>Hibiscus</taxon>
    </lineage>
</organism>
<evidence type="ECO:0008006" key="6">
    <source>
        <dbReference type="Google" id="ProtNLM"/>
    </source>
</evidence>
<evidence type="ECO:0000256" key="3">
    <source>
        <dbReference type="ARBA" id="ARBA00023004"/>
    </source>
</evidence>
<dbReference type="Proteomes" id="UP001472677">
    <property type="component" value="Unassembled WGS sequence"/>
</dbReference>
<dbReference type="Gene3D" id="1.10.630.10">
    <property type="entry name" value="Cytochrome P450"/>
    <property type="match status" value="2"/>
</dbReference>
<evidence type="ECO:0000313" key="5">
    <source>
        <dbReference type="Proteomes" id="UP001472677"/>
    </source>
</evidence>
<dbReference type="InterPro" id="IPR002401">
    <property type="entry name" value="Cyt_P450_E_grp-I"/>
</dbReference>
<gene>
    <name evidence="4" type="ORF">V6N12_027866</name>
</gene>
<protein>
    <recommendedName>
        <fullName evidence="6">Cytochrome P450</fullName>
    </recommendedName>
</protein>
<name>A0ABR2F458_9ROSI</name>
<reference evidence="4 5" key="1">
    <citation type="journal article" date="2024" name="G3 (Bethesda)">
        <title>Genome assembly of Hibiscus sabdariffa L. provides insights into metabolisms of medicinal natural products.</title>
        <authorList>
            <person name="Kim T."/>
        </authorList>
    </citation>
    <scope>NUCLEOTIDE SEQUENCE [LARGE SCALE GENOMIC DNA]</scope>
    <source>
        <strain evidence="4">TK-2024</strain>
        <tissue evidence="4">Old leaves</tissue>
    </source>
</reference>
<dbReference type="PANTHER" id="PTHR24286">
    <property type="entry name" value="CYTOCHROME P450 26"/>
    <property type="match status" value="1"/>
</dbReference>
<evidence type="ECO:0000313" key="4">
    <source>
        <dbReference type="EMBL" id="KAK8571793.1"/>
    </source>
</evidence>
<sequence length="234" mass="26993">MVDLLLDIKNSNDPSSENLEDEQIVNILLGFLFAGHETTAHAALWLTIYLHDHPEILQRVNEEQVEIVKTRPPSQKGLTFSEIRQMEYLPKAIDETLRLYGLPPMLFRKAKTDVKVNDEDGENLENEQIVNLILGFLFAGHETTAHAALWLTIYIHDHPEILQRVKEEQEEIVKTRPPSQKGLSLNEIRQMEYRSKAINETMRLYGIPPMLFRKAKTDVKVLKVFSRQRSGLVV</sequence>
<keyword evidence="2" id="KW-0479">Metal-binding</keyword>
<dbReference type="PANTHER" id="PTHR24286:SF196">
    <property type="entry name" value="BETA-AMYRIN 11-OXIDASE-LIKE"/>
    <property type="match status" value="1"/>
</dbReference>
<dbReference type="InterPro" id="IPR001128">
    <property type="entry name" value="Cyt_P450"/>
</dbReference>
<dbReference type="InterPro" id="IPR036396">
    <property type="entry name" value="Cyt_P450_sf"/>
</dbReference>
<dbReference type="PRINTS" id="PR00463">
    <property type="entry name" value="EP450I"/>
</dbReference>
<evidence type="ECO:0000256" key="2">
    <source>
        <dbReference type="ARBA" id="ARBA00022723"/>
    </source>
</evidence>
<dbReference type="Pfam" id="PF00067">
    <property type="entry name" value="p450"/>
    <property type="match status" value="1"/>
</dbReference>
<proteinExistence type="inferred from homology"/>
<keyword evidence="5" id="KW-1185">Reference proteome</keyword>
<keyword evidence="3" id="KW-0408">Iron</keyword>
<dbReference type="SUPFAM" id="SSF48264">
    <property type="entry name" value="Cytochrome P450"/>
    <property type="match status" value="2"/>
</dbReference>
<comment type="similarity">
    <text evidence="1">Belongs to the cytochrome P450 family.</text>
</comment>
<evidence type="ECO:0000256" key="1">
    <source>
        <dbReference type="ARBA" id="ARBA00010617"/>
    </source>
</evidence>
<accession>A0ABR2F458</accession>